<dbReference type="InterPro" id="IPR050572">
    <property type="entry name" value="Fe-S_Ferredoxin"/>
</dbReference>
<proteinExistence type="predicted"/>
<evidence type="ECO:0000256" key="4">
    <source>
        <dbReference type="ARBA" id="ARBA00022737"/>
    </source>
</evidence>
<evidence type="ECO:0000256" key="3">
    <source>
        <dbReference type="ARBA" id="ARBA00022723"/>
    </source>
</evidence>
<dbReference type="PANTHER" id="PTHR43687">
    <property type="entry name" value="ADENYLYLSULFATE REDUCTASE, BETA SUBUNIT"/>
    <property type="match status" value="1"/>
</dbReference>
<dbReference type="InterPro" id="IPR017900">
    <property type="entry name" value="4Fe4S_Fe_S_CS"/>
</dbReference>
<comment type="caution">
    <text evidence="9">The sequence shown here is derived from an EMBL/GenBank/DDBJ whole genome shotgun (WGS) entry which is preliminary data.</text>
</comment>
<reference evidence="9 10" key="1">
    <citation type="journal article" date="2019" name="Int. J. Syst. Evol. Microbiol.">
        <title>The Global Catalogue of Microorganisms (GCM) 10K type strain sequencing project: providing services to taxonomists for standard genome sequencing and annotation.</title>
        <authorList>
            <consortium name="The Broad Institute Genomics Platform"/>
            <consortium name="The Broad Institute Genome Sequencing Center for Infectious Disease"/>
            <person name="Wu L."/>
            <person name="Ma J."/>
        </authorList>
    </citation>
    <scope>NUCLEOTIDE SEQUENCE [LARGE SCALE GENOMIC DNA]</scope>
    <source>
        <strain evidence="9 10">JCM 14330</strain>
    </source>
</reference>
<accession>A0ABN1CFR8</accession>
<feature type="domain" description="4Fe-4S ferredoxin-type" evidence="8">
    <location>
        <begin position="38"/>
        <end position="68"/>
    </location>
</feature>
<keyword evidence="6" id="KW-0408">Iron</keyword>
<keyword evidence="5" id="KW-0249">Electron transport</keyword>
<dbReference type="Pfam" id="PF12838">
    <property type="entry name" value="Fer4_7"/>
    <property type="match status" value="1"/>
</dbReference>
<keyword evidence="3" id="KW-0479">Metal-binding</keyword>
<dbReference type="EMBL" id="BAAAEN010000016">
    <property type="protein sequence ID" value="GAA0517723.1"/>
    <property type="molecule type" value="Genomic_DNA"/>
</dbReference>
<keyword evidence="4" id="KW-0677">Repeat</keyword>
<dbReference type="SUPFAM" id="SSF54862">
    <property type="entry name" value="4Fe-4S ferredoxins"/>
    <property type="match status" value="1"/>
</dbReference>
<dbReference type="Proteomes" id="UP001501706">
    <property type="component" value="Unassembled WGS sequence"/>
</dbReference>
<dbReference type="Gene3D" id="3.30.70.20">
    <property type="match status" value="1"/>
</dbReference>
<name>A0ABN1CFR8_9BURK</name>
<sequence>MTDTNVRPVTLDASVCTDCRRCLDACPTGVFQPDPESGRVRVVYPDDCHVCFLCVPDCPAGAIAVSWDAPNPRLRSIYDTLDIVLAEPARHERRLADDEN</sequence>
<organism evidence="9 10">
    <name type="scientific">Pigmentiphaga daeguensis</name>
    <dbReference type="NCBI Taxonomy" id="414049"/>
    <lineage>
        <taxon>Bacteria</taxon>
        <taxon>Pseudomonadati</taxon>
        <taxon>Pseudomonadota</taxon>
        <taxon>Betaproteobacteria</taxon>
        <taxon>Burkholderiales</taxon>
        <taxon>Alcaligenaceae</taxon>
        <taxon>Pigmentiphaga</taxon>
    </lineage>
</organism>
<feature type="domain" description="4Fe-4S ferredoxin-type" evidence="8">
    <location>
        <begin position="7"/>
        <end position="36"/>
    </location>
</feature>
<evidence type="ECO:0000256" key="5">
    <source>
        <dbReference type="ARBA" id="ARBA00022982"/>
    </source>
</evidence>
<dbReference type="PROSITE" id="PS00198">
    <property type="entry name" value="4FE4S_FER_1"/>
    <property type="match status" value="2"/>
</dbReference>
<keyword evidence="1" id="KW-0813">Transport</keyword>
<dbReference type="InterPro" id="IPR017896">
    <property type="entry name" value="4Fe4S_Fe-S-bd"/>
</dbReference>
<dbReference type="RefSeq" id="WP_343928048.1">
    <property type="nucleotide sequence ID" value="NZ_BAAAEN010000016.1"/>
</dbReference>
<dbReference type="PROSITE" id="PS51379">
    <property type="entry name" value="4FE4S_FER_2"/>
    <property type="match status" value="2"/>
</dbReference>
<gene>
    <name evidence="9" type="ORF">GCM10009097_39010</name>
</gene>
<evidence type="ECO:0000259" key="8">
    <source>
        <dbReference type="PROSITE" id="PS51379"/>
    </source>
</evidence>
<evidence type="ECO:0000256" key="7">
    <source>
        <dbReference type="ARBA" id="ARBA00023014"/>
    </source>
</evidence>
<keyword evidence="2" id="KW-0004">4Fe-4S</keyword>
<evidence type="ECO:0000256" key="2">
    <source>
        <dbReference type="ARBA" id="ARBA00022485"/>
    </source>
</evidence>
<evidence type="ECO:0000256" key="1">
    <source>
        <dbReference type="ARBA" id="ARBA00022448"/>
    </source>
</evidence>
<keyword evidence="10" id="KW-1185">Reference proteome</keyword>
<evidence type="ECO:0000256" key="6">
    <source>
        <dbReference type="ARBA" id="ARBA00023004"/>
    </source>
</evidence>
<evidence type="ECO:0000313" key="9">
    <source>
        <dbReference type="EMBL" id="GAA0517723.1"/>
    </source>
</evidence>
<evidence type="ECO:0000313" key="10">
    <source>
        <dbReference type="Proteomes" id="UP001501706"/>
    </source>
</evidence>
<keyword evidence="7" id="KW-0411">Iron-sulfur</keyword>
<protein>
    <recommendedName>
        <fullName evidence="8">4Fe-4S ferredoxin-type domain-containing protein</fullName>
    </recommendedName>
</protein>
<dbReference type="PANTHER" id="PTHR43687:SF6">
    <property type="entry name" value="L-ASPARTATE SEMIALDEHYDE SULFURTRANSFERASE IRON-SULFUR SUBUNIT"/>
    <property type="match status" value="1"/>
</dbReference>